<feature type="compositionally biased region" description="Low complexity" evidence="1">
    <location>
        <begin position="19"/>
        <end position="32"/>
    </location>
</feature>
<feature type="compositionally biased region" description="Low complexity" evidence="1">
    <location>
        <begin position="1"/>
        <end position="10"/>
    </location>
</feature>
<sequence length="45" mass="4806">LQAAEAVAAAPQPPPPAPQQKQHQVPPHIPSSISIPILSWGWLHL</sequence>
<evidence type="ECO:0000256" key="1">
    <source>
        <dbReference type="SAM" id="MobiDB-lite"/>
    </source>
</evidence>
<reference evidence="2 3" key="1">
    <citation type="journal article" date="2018" name="Front. Plant Sci.">
        <title>Red Clover (Trifolium pratense) and Zigzag Clover (T. medium) - A Picture of Genomic Similarities and Differences.</title>
        <authorList>
            <person name="Dluhosova J."/>
            <person name="Istvanek J."/>
            <person name="Nedelnik J."/>
            <person name="Repkova J."/>
        </authorList>
    </citation>
    <scope>NUCLEOTIDE SEQUENCE [LARGE SCALE GENOMIC DNA]</scope>
    <source>
        <strain evidence="3">cv. 10/8</strain>
        <tissue evidence="2">Leaf</tissue>
    </source>
</reference>
<accession>A0A392TY33</accession>
<feature type="non-terminal residue" evidence="2">
    <location>
        <position position="45"/>
    </location>
</feature>
<evidence type="ECO:0000313" key="2">
    <source>
        <dbReference type="EMBL" id="MCI64775.1"/>
    </source>
</evidence>
<protein>
    <submittedName>
        <fullName evidence="2">Uncharacterized protein</fullName>
    </submittedName>
</protein>
<keyword evidence="3" id="KW-1185">Reference proteome</keyword>
<feature type="region of interest" description="Disordered" evidence="1">
    <location>
        <begin position="1"/>
        <end position="32"/>
    </location>
</feature>
<proteinExistence type="predicted"/>
<name>A0A392TY33_9FABA</name>
<dbReference type="AlphaFoldDB" id="A0A392TY33"/>
<dbReference type="EMBL" id="LXQA010662947">
    <property type="protein sequence ID" value="MCI64775.1"/>
    <property type="molecule type" value="Genomic_DNA"/>
</dbReference>
<organism evidence="2 3">
    <name type="scientific">Trifolium medium</name>
    <dbReference type="NCBI Taxonomy" id="97028"/>
    <lineage>
        <taxon>Eukaryota</taxon>
        <taxon>Viridiplantae</taxon>
        <taxon>Streptophyta</taxon>
        <taxon>Embryophyta</taxon>
        <taxon>Tracheophyta</taxon>
        <taxon>Spermatophyta</taxon>
        <taxon>Magnoliopsida</taxon>
        <taxon>eudicotyledons</taxon>
        <taxon>Gunneridae</taxon>
        <taxon>Pentapetalae</taxon>
        <taxon>rosids</taxon>
        <taxon>fabids</taxon>
        <taxon>Fabales</taxon>
        <taxon>Fabaceae</taxon>
        <taxon>Papilionoideae</taxon>
        <taxon>50 kb inversion clade</taxon>
        <taxon>NPAAA clade</taxon>
        <taxon>Hologalegina</taxon>
        <taxon>IRL clade</taxon>
        <taxon>Trifolieae</taxon>
        <taxon>Trifolium</taxon>
    </lineage>
</organism>
<dbReference type="Proteomes" id="UP000265520">
    <property type="component" value="Unassembled WGS sequence"/>
</dbReference>
<evidence type="ECO:0000313" key="3">
    <source>
        <dbReference type="Proteomes" id="UP000265520"/>
    </source>
</evidence>
<comment type="caution">
    <text evidence="2">The sequence shown here is derived from an EMBL/GenBank/DDBJ whole genome shotgun (WGS) entry which is preliminary data.</text>
</comment>
<feature type="non-terminal residue" evidence="2">
    <location>
        <position position="1"/>
    </location>
</feature>